<organism evidence="1 2">
    <name type="scientific">Microscilla marina ATCC 23134</name>
    <dbReference type="NCBI Taxonomy" id="313606"/>
    <lineage>
        <taxon>Bacteria</taxon>
        <taxon>Pseudomonadati</taxon>
        <taxon>Bacteroidota</taxon>
        <taxon>Cytophagia</taxon>
        <taxon>Cytophagales</taxon>
        <taxon>Microscillaceae</taxon>
        <taxon>Microscilla</taxon>
    </lineage>
</organism>
<dbReference type="Proteomes" id="UP000004095">
    <property type="component" value="Unassembled WGS sequence"/>
</dbReference>
<proteinExistence type="predicted"/>
<evidence type="ECO:0000313" key="2">
    <source>
        <dbReference type="Proteomes" id="UP000004095"/>
    </source>
</evidence>
<sequence>MKYFYQFNIPKIDTCHGSFSDFFIRSRKPPPSLWQVQLPGSKHWFKLKHRLTIIFANMYFRQQSTIATLVLG</sequence>
<keyword evidence="2" id="KW-1185">Reference proteome</keyword>
<reference evidence="1 2" key="1">
    <citation type="submission" date="2007-01" db="EMBL/GenBank/DDBJ databases">
        <authorList>
            <person name="Haygood M."/>
            <person name="Podell S."/>
            <person name="Anderson C."/>
            <person name="Hopkinson B."/>
            <person name="Roe K."/>
            <person name="Barbeau K."/>
            <person name="Gaasterland T."/>
            <person name="Ferriera S."/>
            <person name="Johnson J."/>
            <person name="Kravitz S."/>
            <person name="Beeson K."/>
            <person name="Sutton G."/>
            <person name="Rogers Y.-H."/>
            <person name="Friedman R."/>
            <person name="Frazier M."/>
            <person name="Venter J.C."/>
        </authorList>
    </citation>
    <scope>NUCLEOTIDE SEQUENCE [LARGE SCALE GENOMIC DNA]</scope>
    <source>
        <strain evidence="1 2">ATCC 23134</strain>
    </source>
</reference>
<comment type="caution">
    <text evidence="1">The sequence shown here is derived from an EMBL/GenBank/DDBJ whole genome shotgun (WGS) entry which is preliminary data.</text>
</comment>
<gene>
    <name evidence="1" type="ORF">M23134_01862</name>
</gene>
<protein>
    <submittedName>
        <fullName evidence="1">Uncharacterized protein</fullName>
    </submittedName>
</protein>
<accession>A1ZC31</accession>
<name>A1ZC31_MICM2</name>
<dbReference type="EMBL" id="AAWS01000001">
    <property type="protein sequence ID" value="EAY31833.1"/>
    <property type="molecule type" value="Genomic_DNA"/>
</dbReference>
<evidence type="ECO:0000313" key="1">
    <source>
        <dbReference type="EMBL" id="EAY31833.1"/>
    </source>
</evidence>
<dbReference type="AlphaFoldDB" id="A1ZC31"/>